<evidence type="ECO:0000313" key="1">
    <source>
        <dbReference type="EMBL" id="ALP43631.1"/>
    </source>
</evidence>
<reference evidence="2" key="1">
    <citation type="submission" date="2015-10" db="EMBL/GenBank/DDBJ databases">
        <title>Complete Genome Sequence of Aeromonas schubertii strain WL1483.</title>
        <authorList>
            <person name="Liu L."/>
        </authorList>
    </citation>
    <scope>NUCLEOTIDE SEQUENCE [LARGE SCALE GENOMIC DNA]</scope>
    <source>
        <strain evidence="2">WL1483</strain>
    </source>
</reference>
<sequence>MSVKLTLLNQMMRPENLKSFAKPFQILMFF</sequence>
<accession>A0A0S2SPF1</accession>
<organism evidence="1 2">
    <name type="scientific">Aeromonas schubertii</name>
    <dbReference type="NCBI Taxonomy" id="652"/>
    <lineage>
        <taxon>Bacteria</taxon>
        <taxon>Pseudomonadati</taxon>
        <taxon>Pseudomonadota</taxon>
        <taxon>Gammaproteobacteria</taxon>
        <taxon>Aeromonadales</taxon>
        <taxon>Aeromonadaceae</taxon>
        <taxon>Aeromonas</taxon>
    </lineage>
</organism>
<dbReference type="AlphaFoldDB" id="A0A0S2SPF1"/>
<gene>
    <name evidence="1" type="ORF">WL1483_4212</name>
</gene>
<evidence type="ECO:0000313" key="2">
    <source>
        <dbReference type="Proteomes" id="UP000058114"/>
    </source>
</evidence>
<proteinExistence type="predicted"/>
<dbReference type="KEGG" id="asr:WL1483_4212"/>
<dbReference type="Proteomes" id="UP000058114">
    <property type="component" value="Chromosome"/>
</dbReference>
<name>A0A0S2SPF1_9GAMM</name>
<reference evidence="1 2" key="2">
    <citation type="journal article" date="2016" name="Genome Announc.">
        <title>Complete Genome Sequence of the Highly Virulent Aeromonas schubertii Strain WL1483, Isolated from Diseased Snakehead Fish (Channa argus) in China.</title>
        <authorList>
            <person name="Liu L."/>
            <person name="Li N."/>
            <person name="Zhang D."/>
            <person name="Fu X."/>
            <person name="Shi C."/>
            <person name="Lin Q."/>
            <person name="Hao G."/>
        </authorList>
    </citation>
    <scope>NUCLEOTIDE SEQUENCE [LARGE SCALE GENOMIC DNA]</scope>
    <source>
        <strain evidence="1 2">WL1483</strain>
    </source>
</reference>
<protein>
    <submittedName>
        <fullName evidence="1">Uncharacterized protein</fullName>
    </submittedName>
</protein>
<dbReference type="EMBL" id="CP013067">
    <property type="protein sequence ID" value="ALP43631.1"/>
    <property type="molecule type" value="Genomic_DNA"/>
</dbReference>